<gene>
    <name evidence="1" type="ORF">DYBT9275_02804</name>
</gene>
<evidence type="ECO:0000313" key="2">
    <source>
        <dbReference type="Proteomes" id="UP000680038"/>
    </source>
</evidence>
<evidence type="ECO:0000313" key="1">
    <source>
        <dbReference type="EMBL" id="CAG5002085.1"/>
    </source>
</evidence>
<keyword evidence="2" id="KW-1185">Reference proteome</keyword>
<organism evidence="1 2">
    <name type="scientific">Dyadobacter helix</name>
    <dbReference type="NCBI Taxonomy" id="2822344"/>
    <lineage>
        <taxon>Bacteria</taxon>
        <taxon>Pseudomonadati</taxon>
        <taxon>Bacteroidota</taxon>
        <taxon>Cytophagia</taxon>
        <taxon>Cytophagales</taxon>
        <taxon>Spirosomataceae</taxon>
        <taxon>Dyadobacter</taxon>
    </lineage>
</organism>
<comment type="caution">
    <text evidence="1">The sequence shown here is derived from an EMBL/GenBank/DDBJ whole genome shotgun (WGS) entry which is preliminary data.</text>
</comment>
<dbReference type="EMBL" id="CAJRAF010000002">
    <property type="protein sequence ID" value="CAG5002085.1"/>
    <property type="molecule type" value="Genomic_DNA"/>
</dbReference>
<reference evidence="1" key="1">
    <citation type="submission" date="2021-04" db="EMBL/GenBank/DDBJ databases">
        <authorList>
            <person name="Rodrigo-Torres L."/>
            <person name="Arahal R. D."/>
            <person name="Lucena T."/>
        </authorList>
    </citation>
    <scope>NUCLEOTIDE SEQUENCE</scope>
    <source>
        <strain evidence="1">CECT 9275</strain>
    </source>
</reference>
<dbReference type="Proteomes" id="UP000680038">
    <property type="component" value="Unassembled WGS sequence"/>
</dbReference>
<sequence>MDPIDHLRNEIKSHFPESSELHLSGSFPKHRRYNFYFKITDNYPHLLYLNWDGEIRFTLKCLEFSDADLLQSLMEAYPEAGMKIFNIGQPKRTVSFIYRSKDELSFTDLKGPIDIHFDWNHTSCKKLMECVDPSQKPA</sequence>
<name>A0A916JCV5_9BACT</name>
<dbReference type="RefSeq" id="WP_215239371.1">
    <property type="nucleotide sequence ID" value="NZ_CAJRAF010000002.1"/>
</dbReference>
<proteinExistence type="predicted"/>
<dbReference type="AlphaFoldDB" id="A0A916JCV5"/>
<accession>A0A916JCV5</accession>
<protein>
    <submittedName>
        <fullName evidence="1">Uncharacterized protein</fullName>
    </submittedName>
</protein>